<evidence type="ECO:0000313" key="2">
    <source>
        <dbReference type="EMBL" id="GEP57589.1"/>
    </source>
</evidence>
<feature type="region of interest" description="Disordered" evidence="1">
    <location>
        <begin position="74"/>
        <end position="98"/>
    </location>
</feature>
<dbReference type="EMBL" id="BKAJ01000083">
    <property type="protein sequence ID" value="GEP57589.1"/>
    <property type="molecule type" value="Genomic_DNA"/>
</dbReference>
<evidence type="ECO:0000256" key="1">
    <source>
        <dbReference type="SAM" id="MobiDB-lite"/>
    </source>
</evidence>
<comment type="caution">
    <text evidence="2">The sequence shown here is derived from an EMBL/GenBank/DDBJ whole genome shotgun (WGS) entry which is preliminary data.</text>
</comment>
<dbReference type="Proteomes" id="UP000321058">
    <property type="component" value="Unassembled WGS sequence"/>
</dbReference>
<keyword evidence="3" id="KW-1185">Reference proteome</keyword>
<gene>
    <name evidence="2" type="ORF">RSO01_47550</name>
</gene>
<protein>
    <submittedName>
        <fullName evidence="2">Uncharacterized protein</fullName>
    </submittedName>
</protein>
<sequence length="120" mass="13188">MVVLDRARFLLGVPNVTKRGCDGATASQRNMDWATLCYGKQLAPLIFSEITVEGENAFKAYLIGAILSEVLNSHSDSRKSPGPLISEKPDSHRCAGTQGTTKQIVRIWTATPTSNRWRLV</sequence>
<proteinExistence type="predicted"/>
<organism evidence="2 3">
    <name type="scientific">Reyranella soli</name>
    <dbReference type="NCBI Taxonomy" id="1230389"/>
    <lineage>
        <taxon>Bacteria</taxon>
        <taxon>Pseudomonadati</taxon>
        <taxon>Pseudomonadota</taxon>
        <taxon>Alphaproteobacteria</taxon>
        <taxon>Hyphomicrobiales</taxon>
        <taxon>Reyranellaceae</taxon>
        <taxon>Reyranella</taxon>
    </lineage>
</organism>
<dbReference type="AlphaFoldDB" id="A0A512NF72"/>
<reference evidence="2 3" key="1">
    <citation type="submission" date="2019-07" db="EMBL/GenBank/DDBJ databases">
        <title>Whole genome shotgun sequence of Reyranella soli NBRC 108950.</title>
        <authorList>
            <person name="Hosoyama A."/>
            <person name="Uohara A."/>
            <person name="Ohji S."/>
            <person name="Ichikawa N."/>
        </authorList>
    </citation>
    <scope>NUCLEOTIDE SEQUENCE [LARGE SCALE GENOMIC DNA]</scope>
    <source>
        <strain evidence="2 3">NBRC 108950</strain>
    </source>
</reference>
<accession>A0A512NF72</accession>
<evidence type="ECO:0000313" key="3">
    <source>
        <dbReference type="Proteomes" id="UP000321058"/>
    </source>
</evidence>
<name>A0A512NF72_9HYPH</name>